<dbReference type="Proteomes" id="UP001596287">
    <property type="component" value="Unassembled WGS sequence"/>
</dbReference>
<dbReference type="RefSeq" id="WP_379791072.1">
    <property type="nucleotide sequence ID" value="NZ_JBHSQB010000005.1"/>
</dbReference>
<evidence type="ECO:0000313" key="2">
    <source>
        <dbReference type="Proteomes" id="UP001596287"/>
    </source>
</evidence>
<evidence type="ECO:0000313" key="1">
    <source>
        <dbReference type="EMBL" id="MFC6096202.1"/>
    </source>
</evidence>
<accession>A0ABW1PN24</accession>
<sequence length="355" mass="41649">MKKIIACLPLLLIAFASCDKKDKNATFQNDLKAYNLNGDVKSVQERSYEIVGGDAKGNLKRENMATYDIDVEFDKNHQLISEKSILSDGKIFNSKTFEHKNKMLLEEEFLPNDVIYRTKYSFNGDNNTIISKRDKGGNQIHKTVNTFLNGNLIQKRLFDKDDQLVERYEYKSDKNGNQIEATRYNLYEALYKDVYEYDRKNNRISEARFDKDNNLLYKTQTTYKDSLITEIVGLDSKLNHISAEKRSYDKKGNLLNRSFQDVVSEEYTQENNQYDASSNLIEWSLAINKVISQTIKYKFDSHKNITQIDKLDQNGNVQESRKYIYEYDPQGNWIQKSVILKDMPIFVLERKIEYY</sequence>
<keyword evidence="2" id="KW-1185">Reference proteome</keyword>
<proteinExistence type="predicted"/>
<dbReference type="PROSITE" id="PS51257">
    <property type="entry name" value="PROKAR_LIPOPROTEIN"/>
    <property type="match status" value="1"/>
</dbReference>
<comment type="caution">
    <text evidence="1">The sequence shown here is derived from an EMBL/GenBank/DDBJ whole genome shotgun (WGS) entry which is preliminary data.</text>
</comment>
<gene>
    <name evidence="1" type="ORF">ACFPVY_06045</name>
</gene>
<reference evidence="2" key="1">
    <citation type="journal article" date="2019" name="Int. J. Syst. Evol. Microbiol.">
        <title>The Global Catalogue of Microorganisms (GCM) 10K type strain sequencing project: providing services to taxonomists for standard genome sequencing and annotation.</title>
        <authorList>
            <consortium name="The Broad Institute Genomics Platform"/>
            <consortium name="The Broad Institute Genome Sequencing Center for Infectious Disease"/>
            <person name="Wu L."/>
            <person name="Ma J."/>
        </authorList>
    </citation>
    <scope>NUCLEOTIDE SEQUENCE [LARGE SCALE GENOMIC DNA]</scope>
    <source>
        <strain evidence="2">CCUG 49679</strain>
    </source>
</reference>
<protein>
    <recommendedName>
        <fullName evidence="3">YD repeat-containing protein</fullName>
    </recommendedName>
</protein>
<dbReference type="Gene3D" id="2.180.10.10">
    <property type="entry name" value="RHS repeat-associated core"/>
    <property type="match status" value="1"/>
</dbReference>
<dbReference type="EMBL" id="JBHSQB010000005">
    <property type="protein sequence ID" value="MFC6096202.1"/>
    <property type="molecule type" value="Genomic_DNA"/>
</dbReference>
<organism evidence="1 2">
    <name type="scientific">Flavobacterium qiangtangense</name>
    <dbReference type="NCBI Taxonomy" id="1442595"/>
    <lineage>
        <taxon>Bacteria</taxon>
        <taxon>Pseudomonadati</taxon>
        <taxon>Bacteroidota</taxon>
        <taxon>Flavobacteriia</taxon>
        <taxon>Flavobacteriales</taxon>
        <taxon>Flavobacteriaceae</taxon>
        <taxon>Flavobacterium</taxon>
    </lineage>
</organism>
<evidence type="ECO:0008006" key="3">
    <source>
        <dbReference type="Google" id="ProtNLM"/>
    </source>
</evidence>
<name>A0ABW1PN24_9FLAO</name>